<dbReference type="InterPro" id="IPR013154">
    <property type="entry name" value="ADH-like_N"/>
</dbReference>
<dbReference type="Pfam" id="PF08240">
    <property type="entry name" value="ADH_N"/>
    <property type="match status" value="1"/>
</dbReference>
<dbReference type="GO" id="GO:0005829">
    <property type="term" value="C:cytosol"/>
    <property type="evidence" value="ECO:0007669"/>
    <property type="project" value="TreeGrafter"/>
</dbReference>
<dbReference type="SMART" id="SM00829">
    <property type="entry name" value="PKS_ER"/>
    <property type="match status" value="1"/>
</dbReference>
<gene>
    <name evidence="4" type="primary">qor-1</name>
    <name evidence="4" type="ORF">GCM10010136_19540</name>
</gene>
<evidence type="ECO:0000259" key="3">
    <source>
        <dbReference type="SMART" id="SM00829"/>
    </source>
</evidence>
<sequence>MATTALAYKFDRTGDANVLKFEEYELDTPAAGQVQIRQEAIGLNFIDIYHRTGAFPLPLPSGIGVEGAGVIEAVGEGVDGLRRGDRVVYVGGTPGGYATVRHIAAARVVRLPDGISTQTAASLTFKGLTVEYLIRRCHIVKPGDVVLWQAAAGGVGSIACQWLQHIGATVIGTVSSRQKAEIAKANGCAYPVVYTEEDFVERVKEVTDGKGVSAAYDGIGGDTFYKSLDCLQPRGIMVSFGSASGGVPPLDIGQLGTRGSLFLTRPSIAHYTARKDELEAAAESLFSLILDKNIRVVEPTVYHLKDAAQAQRDLESGKTTGSIVLVP</sequence>
<dbReference type="Pfam" id="PF00107">
    <property type="entry name" value="ADH_zinc_N"/>
    <property type="match status" value="1"/>
</dbReference>
<dbReference type="FunFam" id="3.40.50.720:FF:000053">
    <property type="entry name" value="Quinone oxidoreductase 1"/>
    <property type="match status" value="1"/>
</dbReference>
<dbReference type="Proteomes" id="UP000641137">
    <property type="component" value="Unassembled WGS sequence"/>
</dbReference>
<keyword evidence="5" id="KW-1185">Reference proteome</keyword>
<dbReference type="GO" id="GO:0003960">
    <property type="term" value="F:quinone reductase (NADPH) activity"/>
    <property type="evidence" value="ECO:0007669"/>
    <property type="project" value="InterPro"/>
</dbReference>
<keyword evidence="1" id="KW-0521">NADP</keyword>
<reference evidence="4" key="1">
    <citation type="journal article" date="2014" name="Int. J. Syst. Evol. Microbiol.">
        <title>Complete genome sequence of Corynebacterium casei LMG S-19264T (=DSM 44701T), isolated from a smear-ripened cheese.</title>
        <authorList>
            <consortium name="US DOE Joint Genome Institute (JGI-PGF)"/>
            <person name="Walter F."/>
            <person name="Albersmeier A."/>
            <person name="Kalinowski J."/>
            <person name="Ruckert C."/>
        </authorList>
    </citation>
    <scope>NUCLEOTIDE SEQUENCE</scope>
    <source>
        <strain evidence="4">KCTC 42097</strain>
    </source>
</reference>
<dbReference type="PANTHER" id="PTHR48106:SF13">
    <property type="entry name" value="QUINONE OXIDOREDUCTASE-RELATED"/>
    <property type="match status" value="1"/>
</dbReference>
<evidence type="ECO:0000313" key="5">
    <source>
        <dbReference type="Proteomes" id="UP000641137"/>
    </source>
</evidence>
<dbReference type="InterPro" id="IPR020843">
    <property type="entry name" value="ER"/>
</dbReference>
<proteinExistence type="predicted"/>
<organism evidence="4 5">
    <name type="scientific">Limoniibacter endophyticus</name>
    <dbReference type="NCBI Taxonomy" id="1565040"/>
    <lineage>
        <taxon>Bacteria</taxon>
        <taxon>Pseudomonadati</taxon>
        <taxon>Pseudomonadota</taxon>
        <taxon>Alphaproteobacteria</taxon>
        <taxon>Hyphomicrobiales</taxon>
        <taxon>Bartonellaceae</taxon>
        <taxon>Limoniibacter</taxon>
    </lineage>
</organism>
<dbReference type="InterPro" id="IPR036291">
    <property type="entry name" value="NAD(P)-bd_dom_sf"/>
</dbReference>
<dbReference type="SUPFAM" id="SSF51735">
    <property type="entry name" value="NAD(P)-binding Rossmann-fold domains"/>
    <property type="match status" value="1"/>
</dbReference>
<dbReference type="Gene3D" id="3.90.180.10">
    <property type="entry name" value="Medium-chain alcohol dehydrogenases, catalytic domain"/>
    <property type="match status" value="1"/>
</dbReference>
<comment type="caution">
    <text evidence="4">The sequence shown here is derived from an EMBL/GenBank/DDBJ whole genome shotgun (WGS) entry which is preliminary data.</text>
</comment>
<dbReference type="RefSeq" id="WP_189489820.1">
    <property type="nucleotide sequence ID" value="NZ_BMZO01000006.1"/>
</dbReference>
<accession>A0A8J3DHP2</accession>
<dbReference type="InterPro" id="IPR011032">
    <property type="entry name" value="GroES-like_sf"/>
</dbReference>
<dbReference type="PANTHER" id="PTHR48106">
    <property type="entry name" value="QUINONE OXIDOREDUCTASE PIG3-RELATED"/>
    <property type="match status" value="1"/>
</dbReference>
<feature type="domain" description="Enoyl reductase (ER)" evidence="3">
    <location>
        <begin position="14"/>
        <end position="325"/>
    </location>
</feature>
<dbReference type="Gene3D" id="3.40.50.720">
    <property type="entry name" value="NAD(P)-binding Rossmann-like Domain"/>
    <property type="match status" value="1"/>
</dbReference>
<dbReference type="SUPFAM" id="SSF50129">
    <property type="entry name" value="GroES-like"/>
    <property type="match status" value="1"/>
</dbReference>
<keyword evidence="2" id="KW-0560">Oxidoreductase</keyword>
<protein>
    <submittedName>
        <fullName evidence="4">Quinone oxidoreductase</fullName>
    </submittedName>
</protein>
<evidence type="ECO:0000256" key="1">
    <source>
        <dbReference type="ARBA" id="ARBA00022857"/>
    </source>
</evidence>
<reference evidence="4" key="2">
    <citation type="submission" date="2020-09" db="EMBL/GenBank/DDBJ databases">
        <authorList>
            <person name="Sun Q."/>
            <person name="Kim S."/>
        </authorList>
    </citation>
    <scope>NUCLEOTIDE SEQUENCE</scope>
    <source>
        <strain evidence="4">KCTC 42097</strain>
    </source>
</reference>
<name>A0A8J3DHP2_9HYPH</name>
<dbReference type="GO" id="GO:0035925">
    <property type="term" value="F:mRNA 3'-UTR AU-rich region binding"/>
    <property type="evidence" value="ECO:0007669"/>
    <property type="project" value="TreeGrafter"/>
</dbReference>
<dbReference type="AlphaFoldDB" id="A0A8J3DHP2"/>
<evidence type="ECO:0000313" key="4">
    <source>
        <dbReference type="EMBL" id="GHC72085.1"/>
    </source>
</evidence>
<dbReference type="CDD" id="cd05286">
    <property type="entry name" value="QOR2"/>
    <property type="match status" value="1"/>
</dbReference>
<dbReference type="EMBL" id="BMZO01000006">
    <property type="protein sequence ID" value="GHC72085.1"/>
    <property type="molecule type" value="Genomic_DNA"/>
</dbReference>
<dbReference type="InterPro" id="IPR047618">
    <property type="entry name" value="QOR-like"/>
</dbReference>
<dbReference type="InterPro" id="IPR013149">
    <property type="entry name" value="ADH-like_C"/>
</dbReference>
<evidence type="ECO:0000256" key="2">
    <source>
        <dbReference type="ARBA" id="ARBA00023002"/>
    </source>
</evidence>
<dbReference type="GO" id="GO:0070402">
    <property type="term" value="F:NADPH binding"/>
    <property type="evidence" value="ECO:0007669"/>
    <property type="project" value="TreeGrafter"/>
</dbReference>